<feature type="signal peptide" evidence="1">
    <location>
        <begin position="1"/>
        <end position="20"/>
    </location>
</feature>
<organism evidence="2 3">
    <name type="scientific">Cellvibrio mixtus</name>
    <dbReference type="NCBI Taxonomy" id="39650"/>
    <lineage>
        <taxon>Bacteria</taxon>
        <taxon>Pseudomonadati</taxon>
        <taxon>Pseudomonadota</taxon>
        <taxon>Gammaproteobacteria</taxon>
        <taxon>Cellvibrionales</taxon>
        <taxon>Cellvibrionaceae</taxon>
        <taxon>Cellvibrio</taxon>
    </lineage>
</organism>
<name>A0A266Q4T2_9GAMM</name>
<reference evidence="3" key="1">
    <citation type="submission" date="2017-05" db="EMBL/GenBank/DDBJ databases">
        <authorList>
            <person name="Barney B.M."/>
        </authorList>
    </citation>
    <scope>NUCLEOTIDE SEQUENCE [LARGE SCALE GENOMIC DNA]</scope>
    <source>
        <strain evidence="3">PSBB022</strain>
    </source>
</reference>
<keyword evidence="3" id="KW-1185">Reference proteome</keyword>
<evidence type="ECO:0000256" key="1">
    <source>
        <dbReference type="SAM" id="SignalP"/>
    </source>
</evidence>
<protein>
    <submittedName>
        <fullName evidence="2">Uncharacterized protein</fullName>
    </submittedName>
</protein>
<evidence type="ECO:0000313" key="2">
    <source>
        <dbReference type="EMBL" id="OZY84391.1"/>
    </source>
</evidence>
<comment type="caution">
    <text evidence="2">The sequence shown here is derived from an EMBL/GenBank/DDBJ whole genome shotgun (WGS) entry which is preliminary data.</text>
</comment>
<sequence>MTFKNILIAFSLFSSASAFAGETTGKVKLLYIHAYNDTILFTMETTQPNLAACAATGRYAVSTSSQQGKNILSSVLAAKAAGLSITVSGRNTCTTHGDAEDINAIVLN</sequence>
<accession>A0A266Q4T2</accession>
<feature type="chain" id="PRO_5012244232" evidence="1">
    <location>
        <begin position="21"/>
        <end position="108"/>
    </location>
</feature>
<evidence type="ECO:0000313" key="3">
    <source>
        <dbReference type="Proteomes" id="UP000216101"/>
    </source>
</evidence>
<proteinExistence type="predicted"/>
<dbReference type="Proteomes" id="UP000216101">
    <property type="component" value="Unassembled WGS sequence"/>
</dbReference>
<keyword evidence="1" id="KW-0732">Signal</keyword>
<dbReference type="RefSeq" id="WP_094985475.1">
    <property type="nucleotide sequence ID" value="NZ_NHNI01000002.1"/>
</dbReference>
<gene>
    <name evidence="2" type="ORF">CBP51_14365</name>
</gene>
<dbReference type="AlphaFoldDB" id="A0A266Q4T2"/>
<dbReference type="EMBL" id="NHNI01000002">
    <property type="protein sequence ID" value="OZY84391.1"/>
    <property type="molecule type" value="Genomic_DNA"/>
</dbReference>